<feature type="compositionally biased region" description="Basic and acidic residues" evidence="1">
    <location>
        <begin position="86"/>
        <end position="107"/>
    </location>
</feature>
<feature type="region of interest" description="Disordered" evidence="1">
    <location>
        <begin position="66"/>
        <end position="114"/>
    </location>
</feature>
<evidence type="ECO:0000256" key="1">
    <source>
        <dbReference type="SAM" id="MobiDB-lite"/>
    </source>
</evidence>
<dbReference type="Proteomes" id="UP001177003">
    <property type="component" value="Chromosome 7"/>
</dbReference>
<evidence type="ECO:0000313" key="3">
    <source>
        <dbReference type="Proteomes" id="UP001177003"/>
    </source>
</evidence>
<proteinExistence type="predicted"/>
<dbReference type="EMBL" id="OX465083">
    <property type="protein sequence ID" value="CAI9294203.1"/>
    <property type="molecule type" value="Genomic_DNA"/>
</dbReference>
<gene>
    <name evidence="2" type="ORF">LSALG_LOCUS33191</name>
</gene>
<dbReference type="AlphaFoldDB" id="A0AA35ZKB9"/>
<reference evidence="2" key="1">
    <citation type="submission" date="2023-04" db="EMBL/GenBank/DDBJ databases">
        <authorList>
            <person name="Vijverberg K."/>
            <person name="Xiong W."/>
            <person name="Schranz E."/>
        </authorList>
    </citation>
    <scope>NUCLEOTIDE SEQUENCE</scope>
</reference>
<keyword evidence="3" id="KW-1185">Reference proteome</keyword>
<accession>A0AA35ZKB9</accession>
<protein>
    <submittedName>
        <fullName evidence="2">Uncharacterized protein</fullName>
    </submittedName>
</protein>
<organism evidence="2 3">
    <name type="scientific">Lactuca saligna</name>
    <name type="common">Willowleaf lettuce</name>
    <dbReference type="NCBI Taxonomy" id="75948"/>
    <lineage>
        <taxon>Eukaryota</taxon>
        <taxon>Viridiplantae</taxon>
        <taxon>Streptophyta</taxon>
        <taxon>Embryophyta</taxon>
        <taxon>Tracheophyta</taxon>
        <taxon>Spermatophyta</taxon>
        <taxon>Magnoliopsida</taxon>
        <taxon>eudicotyledons</taxon>
        <taxon>Gunneridae</taxon>
        <taxon>Pentapetalae</taxon>
        <taxon>asterids</taxon>
        <taxon>campanulids</taxon>
        <taxon>Asterales</taxon>
        <taxon>Asteraceae</taxon>
        <taxon>Cichorioideae</taxon>
        <taxon>Cichorieae</taxon>
        <taxon>Lactucinae</taxon>
        <taxon>Lactuca</taxon>
    </lineage>
</organism>
<evidence type="ECO:0000313" key="2">
    <source>
        <dbReference type="EMBL" id="CAI9294203.1"/>
    </source>
</evidence>
<sequence length="129" mass="14811">MASEKAVFQSCVSNINLYLHNLIETRDSLFTVSVRQHLAKKLQPIFAILNQLQGVLDSIHVPKQGGEVVKEKEKPKPQRLKPQIKKPTEEQHENKQKKDFKVNEASRSKGKGKLTYDDEIEEELFEGEN</sequence>
<name>A0AA35ZKB9_LACSI</name>